<accession>A0A8J3YK28</accession>
<dbReference type="EMBL" id="BOPF01000012">
    <property type="protein sequence ID" value="GIJ46621.1"/>
    <property type="molecule type" value="Genomic_DNA"/>
</dbReference>
<evidence type="ECO:0000256" key="1">
    <source>
        <dbReference type="SAM" id="MobiDB-lite"/>
    </source>
</evidence>
<evidence type="ECO:0000313" key="3">
    <source>
        <dbReference type="Proteomes" id="UP000619260"/>
    </source>
</evidence>
<feature type="compositionally biased region" description="Pro residues" evidence="1">
    <location>
        <begin position="127"/>
        <end position="137"/>
    </location>
</feature>
<dbReference type="Proteomes" id="UP000619260">
    <property type="component" value="Unassembled WGS sequence"/>
</dbReference>
<keyword evidence="3" id="KW-1185">Reference proteome</keyword>
<sequence length="137" mass="14670">MNKDVHGALMAFSRKIGIYEPQAETAVRIAVDGESEPVPLSADVARALIKALDGYQDDRDRGDCEHCGGGRVDENFLCRDCGRPNGVFGAMLAERASRYEGDPAALAEFTWGDPKPATGPAPVSLPTLPPPPKFDDD</sequence>
<feature type="region of interest" description="Disordered" evidence="1">
    <location>
        <begin position="110"/>
        <end position="137"/>
    </location>
</feature>
<dbReference type="AlphaFoldDB" id="A0A8J3YK28"/>
<evidence type="ECO:0000313" key="2">
    <source>
        <dbReference type="EMBL" id="GIJ46621.1"/>
    </source>
</evidence>
<organism evidence="2 3">
    <name type="scientific">Virgisporangium aliadipatigenens</name>
    <dbReference type="NCBI Taxonomy" id="741659"/>
    <lineage>
        <taxon>Bacteria</taxon>
        <taxon>Bacillati</taxon>
        <taxon>Actinomycetota</taxon>
        <taxon>Actinomycetes</taxon>
        <taxon>Micromonosporales</taxon>
        <taxon>Micromonosporaceae</taxon>
        <taxon>Virgisporangium</taxon>
    </lineage>
</organism>
<name>A0A8J3YK28_9ACTN</name>
<proteinExistence type="predicted"/>
<gene>
    <name evidence="2" type="ORF">Val02_35070</name>
</gene>
<comment type="caution">
    <text evidence="2">The sequence shown here is derived from an EMBL/GenBank/DDBJ whole genome shotgun (WGS) entry which is preliminary data.</text>
</comment>
<protein>
    <submittedName>
        <fullName evidence="2">Uncharacterized protein</fullName>
    </submittedName>
</protein>
<reference evidence="2" key="1">
    <citation type="submission" date="2021-01" db="EMBL/GenBank/DDBJ databases">
        <title>Whole genome shotgun sequence of Virgisporangium aliadipatigenens NBRC 105644.</title>
        <authorList>
            <person name="Komaki H."/>
            <person name="Tamura T."/>
        </authorList>
    </citation>
    <scope>NUCLEOTIDE SEQUENCE</scope>
    <source>
        <strain evidence="2">NBRC 105644</strain>
    </source>
</reference>